<sequence length="163" mass="17260">MAFAIRRSKLCTYVCGIAAEQLGVREGDSSVHRLCGARRNGGIRNHSCARGLRVGLNYWAADTSFTRRQWLEGSGGEDQIWDTVTSACLILTPRTLMILLRFPDSDDGACGGGGGPGIVDDGSRPRTTPVSEDHDSAVQESGWGSDSRVAGPLASASHIVVDG</sequence>
<proteinExistence type="predicted"/>
<dbReference type="Proteomes" id="UP000007305">
    <property type="component" value="Chromosome 6"/>
</dbReference>
<reference evidence="3" key="1">
    <citation type="journal article" date="2009" name="Science">
        <title>The B73 maize genome: complexity, diversity, and dynamics.</title>
        <authorList>
            <person name="Schnable P.S."/>
            <person name="Ware D."/>
            <person name="Fulton R.S."/>
            <person name="Stein J.C."/>
            <person name="Wei F."/>
            <person name="Pasternak S."/>
            <person name="Liang C."/>
            <person name="Zhang J."/>
            <person name="Fulton L."/>
            <person name="Graves T.A."/>
            <person name="Minx P."/>
            <person name="Reily A.D."/>
            <person name="Courtney L."/>
            <person name="Kruchowski S.S."/>
            <person name="Tomlinson C."/>
            <person name="Strong C."/>
            <person name="Delehaunty K."/>
            <person name="Fronick C."/>
            <person name="Courtney B."/>
            <person name="Rock S.M."/>
            <person name="Belter E."/>
            <person name="Du F."/>
            <person name="Kim K."/>
            <person name="Abbott R.M."/>
            <person name="Cotton M."/>
            <person name="Levy A."/>
            <person name="Marchetto P."/>
            <person name="Ochoa K."/>
            <person name="Jackson S.M."/>
            <person name="Gillam B."/>
            <person name="Chen W."/>
            <person name="Yan L."/>
            <person name="Higginbotham J."/>
            <person name="Cardenas M."/>
            <person name="Waligorski J."/>
            <person name="Applebaum E."/>
            <person name="Phelps L."/>
            <person name="Falcone J."/>
            <person name="Kanchi K."/>
            <person name="Thane T."/>
            <person name="Scimone A."/>
            <person name="Thane N."/>
            <person name="Henke J."/>
            <person name="Wang T."/>
            <person name="Ruppert J."/>
            <person name="Shah N."/>
            <person name="Rotter K."/>
            <person name="Hodges J."/>
            <person name="Ingenthron E."/>
            <person name="Cordes M."/>
            <person name="Kohlberg S."/>
            <person name="Sgro J."/>
            <person name="Delgado B."/>
            <person name="Mead K."/>
            <person name="Chinwalla A."/>
            <person name="Leonard S."/>
            <person name="Crouse K."/>
            <person name="Collura K."/>
            <person name="Kudrna D."/>
            <person name="Currie J."/>
            <person name="He R."/>
            <person name="Angelova A."/>
            <person name="Rajasekar S."/>
            <person name="Mueller T."/>
            <person name="Lomeli R."/>
            <person name="Scara G."/>
            <person name="Ko A."/>
            <person name="Delaney K."/>
            <person name="Wissotski M."/>
            <person name="Lopez G."/>
            <person name="Campos D."/>
            <person name="Braidotti M."/>
            <person name="Ashley E."/>
            <person name="Golser W."/>
            <person name="Kim H."/>
            <person name="Lee S."/>
            <person name="Lin J."/>
            <person name="Dujmic Z."/>
            <person name="Kim W."/>
            <person name="Talag J."/>
            <person name="Zuccolo A."/>
            <person name="Fan C."/>
            <person name="Sebastian A."/>
            <person name="Kramer M."/>
            <person name="Spiegel L."/>
            <person name="Nascimento L."/>
            <person name="Zutavern T."/>
            <person name="Miller B."/>
            <person name="Ambroise C."/>
            <person name="Muller S."/>
            <person name="Spooner W."/>
            <person name="Narechania A."/>
            <person name="Ren L."/>
            <person name="Wei S."/>
            <person name="Kumari S."/>
            <person name="Faga B."/>
            <person name="Levy M.J."/>
            <person name="McMahan L."/>
            <person name="Van Buren P."/>
            <person name="Vaughn M.W."/>
            <person name="Ying K."/>
            <person name="Yeh C.-T."/>
            <person name="Emrich S.J."/>
            <person name="Jia Y."/>
            <person name="Kalyanaraman A."/>
            <person name="Hsia A.-P."/>
            <person name="Barbazuk W.B."/>
            <person name="Baucom R.S."/>
            <person name="Brutnell T.P."/>
            <person name="Carpita N.C."/>
            <person name="Chaparro C."/>
            <person name="Chia J.-M."/>
            <person name="Deragon J.-M."/>
            <person name="Estill J.C."/>
            <person name="Fu Y."/>
            <person name="Jeddeloh J.A."/>
            <person name="Han Y."/>
            <person name="Lee H."/>
            <person name="Li P."/>
            <person name="Lisch D.R."/>
            <person name="Liu S."/>
            <person name="Liu Z."/>
            <person name="Nagel D.H."/>
            <person name="McCann M.C."/>
            <person name="SanMiguel P."/>
            <person name="Myers A.M."/>
            <person name="Nettleton D."/>
            <person name="Nguyen J."/>
            <person name="Penning B.W."/>
            <person name="Ponnala L."/>
            <person name="Schneider K.L."/>
            <person name="Schwartz D.C."/>
            <person name="Sharma A."/>
            <person name="Soderlund C."/>
            <person name="Springer N.M."/>
            <person name="Sun Q."/>
            <person name="Wang H."/>
            <person name="Waterman M."/>
            <person name="Westerman R."/>
            <person name="Wolfgruber T.K."/>
            <person name="Yang L."/>
            <person name="Yu Y."/>
            <person name="Zhang L."/>
            <person name="Zhou S."/>
            <person name="Zhu Q."/>
            <person name="Bennetzen J.L."/>
            <person name="Dawe R.K."/>
            <person name="Jiang J."/>
            <person name="Jiang N."/>
            <person name="Presting G.G."/>
            <person name="Wessler S.R."/>
            <person name="Aluru S."/>
            <person name="Martienssen R.A."/>
            <person name="Clifton S.W."/>
            <person name="McCombie W.R."/>
            <person name="Wing R.A."/>
            <person name="Wilson R.K."/>
        </authorList>
    </citation>
    <scope>NUCLEOTIDE SEQUENCE [LARGE SCALE GENOMIC DNA]</scope>
    <source>
        <strain evidence="3">cv. B73</strain>
    </source>
</reference>
<keyword evidence="3" id="KW-1185">Reference proteome</keyword>
<evidence type="ECO:0000313" key="3">
    <source>
        <dbReference type="Proteomes" id="UP000007305"/>
    </source>
</evidence>
<protein>
    <submittedName>
        <fullName evidence="2">Uncharacterized protein</fullName>
    </submittedName>
</protein>
<evidence type="ECO:0000313" key="2">
    <source>
        <dbReference type="EnsemblPlants" id="Zm00001eb267840_P001"/>
    </source>
</evidence>
<reference evidence="2" key="2">
    <citation type="submission" date="2019-07" db="EMBL/GenBank/DDBJ databases">
        <authorList>
            <person name="Seetharam A."/>
            <person name="Woodhouse M."/>
            <person name="Cannon E."/>
        </authorList>
    </citation>
    <scope>NUCLEOTIDE SEQUENCE [LARGE SCALE GENOMIC DNA]</scope>
    <source>
        <strain evidence="2">cv. B73</strain>
    </source>
</reference>
<feature type="region of interest" description="Disordered" evidence="1">
    <location>
        <begin position="111"/>
        <end position="150"/>
    </location>
</feature>
<organism evidence="2 3">
    <name type="scientific">Zea mays</name>
    <name type="common">Maize</name>
    <dbReference type="NCBI Taxonomy" id="4577"/>
    <lineage>
        <taxon>Eukaryota</taxon>
        <taxon>Viridiplantae</taxon>
        <taxon>Streptophyta</taxon>
        <taxon>Embryophyta</taxon>
        <taxon>Tracheophyta</taxon>
        <taxon>Spermatophyta</taxon>
        <taxon>Magnoliopsida</taxon>
        <taxon>Liliopsida</taxon>
        <taxon>Poales</taxon>
        <taxon>Poaceae</taxon>
        <taxon>PACMAD clade</taxon>
        <taxon>Panicoideae</taxon>
        <taxon>Andropogonodae</taxon>
        <taxon>Andropogoneae</taxon>
        <taxon>Tripsacinae</taxon>
        <taxon>Zea</taxon>
    </lineage>
</organism>
<dbReference type="InParanoid" id="A0A804PSL5"/>
<accession>A0A804PSL5</accession>
<dbReference type="EnsemblPlants" id="Zm00001eb267840_T001">
    <property type="protein sequence ID" value="Zm00001eb267840_P001"/>
    <property type="gene ID" value="Zm00001eb267840"/>
</dbReference>
<dbReference type="AlphaFoldDB" id="A0A804PSL5"/>
<name>A0A804PSL5_MAIZE</name>
<dbReference type="Gramene" id="Zm00001eb267840_T001">
    <property type="protein sequence ID" value="Zm00001eb267840_P001"/>
    <property type="gene ID" value="Zm00001eb267840"/>
</dbReference>
<reference evidence="2" key="3">
    <citation type="submission" date="2021-05" db="UniProtKB">
        <authorList>
            <consortium name="EnsemblPlants"/>
        </authorList>
    </citation>
    <scope>IDENTIFICATION</scope>
    <source>
        <strain evidence="2">cv. B73</strain>
    </source>
</reference>
<evidence type="ECO:0000256" key="1">
    <source>
        <dbReference type="SAM" id="MobiDB-lite"/>
    </source>
</evidence>